<protein>
    <recommendedName>
        <fullName evidence="4">Transmembrane protein</fullName>
    </recommendedName>
</protein>
<proteinExistence type="predicted"/>
<evidence type="ECO:0000313" key="3">
    <source>
        <dbReference type="Proteomes" id="UP000322667"/>
    </source>
</evidence>
<keyword evidence="3" id="KW-1185">Reference proteome</keyword>
<accession>A0A5D2K805</accession>
<sequence length="62" mass="7149">MLEHLNFSLPDLEIQPSNQSDSKSSTWFSSGVFFSFCIFCVVVGVNFLVAKGVVRMCLWWQW</sequence>
<evidence type="ECO:0008006" key="4">
    <source>
        <dbReference type="Google" id="ProtNLM"/>
    </source>
</evidence>
<keyword evidence="1" id="KW-0472">Membrane</keyword>
<reference evidence="2 3" key="1">
    <citation type="submission" date="2019-07" db="EMBL/GenBank/DDBJ databases">
        <title>WGS assembly of Gossypium tomentosum.</title>
        <authorList>
            <person name="Chen Z.J."/>
            <person name="Sreedasyam A."/>
            <person name="Ando A."/>
            <person name="Song Q."/>
            <person name="De L."/>
            <person name="Hulse-Kemp A."/>
            <person name="Ding M."/>
            <person name="Ye W."/>
            <person name="Kirkbride R."/>
            <person name="Jenkins J."/>
            <person name="Plott C."/>
            <person name="Lovell J."/>
            <person name="Lin Y.-M."/>
            <person name="Vaughn R."/>
            <person name="Liu B."/>
            <person name="Li W."/>
            <person name="Simpson S."/>
            <person name="Scheffler B."/>
            <person name="Saski C."/>
            <person name="Grover C."/>
            <person name="Hu G."/>
            <person name="Conover J."/>
            <person name="Carlson J."/>
            <person name="Shu S."/>
            <person name="Boston L."/>
            <person name="Williams M."/>
            <person name="Peterson D."/>
            <person name="Mcgee K."/>
            <person name="Jones D."/>
            <person name="Wendel J."/>
            <person name="Stelly D."/>
            <person name="Grimwood J."/>
            <person name="Schmutz J."/>
        </authorList>
    </citation>
    <scope>NUCLEOTIDE SEQUENCE [LARGE SCALE GENOMIC DNA]</scope>
    <source>
        <strain evidence="2">7179.01</strain>
    </source>
</reference>
<dbReference type="Proteomes" id="UP000322667">
    <property type="component" value="Chromosome D07"/>
</dbReference>
<feature type="transmembrane region" description="Helical" evidence="1">
    <location>
        <begin position="27"/>
        <end position="49"/>
    </location>
</feature>
<name>A0A5D2K805_GOSTO</name>
<dbReference type="AlphaFoldDB" id="A0A5D2K805"/>
<keyword evidence="1" id="KW-0812">Transmembrane</keyword>
<keyword evidence="1" id="KW-1133">Transmembrane helix</keyword>
<evidence type="ECO:0000256" key="1">
    <source>
        <dbReference type="SAM" id="Phobius"/>
    </source>
</evidence>
<dbReference type="EMBL" id="CM017629">
    <property type="protein sequence ID" value="TYH62909.1"/>
    <property type="molecule type" value="Genomic_DNA"/>
</dbReference>
<evidence type="ECO:0000313" key="2">
    <source>
        <dbReference type="EMBL" id="TYH62909.1"/>
    </source>
</evidence>
<gene>
    <name evidence="2" type="ORF">ES332_D07G153000v1</name>
</gene>
<organism evidence="2 3">
    <name type="scientific">Gossypium tomentosum</name>
    <name type="common">Hawaiian cotton</name>
    <name type="synonym">Gossypium sandvicense</name>
    <dbReference type="NCBI Taxonomy" id="34277"/>
    <lineage>
        <taxon>Eukaryota</taxon>
        <taxon>Viridiplantae</taxon>
        <taxon>Streptophyta</taxon>
        <taxon>Embryophyta</taxon>
        <taxon>Tracheophyta</taxon>
        <taxon>Spermatophyta</taxon>
        <taxon>Magnoliopsida</taxon>
        <taxon>eudicotyledons</taxon>
        <taxon>Gunneridae</taxon>
        <taxon>Pentapetalae</taxon>
        <taxon>rosids</taxon>
        <taxon>malvids</taxon>
        <taxon>Malvales</taxon>
        <taxon>Malvaceae</taxon>
        <taxon>Malvoideae</taxon>
        <taxon>Gossypium</taxon>
    </lineage>
</organism>